<dbReference type="GO" id="GO:0030976">
    <property type="term" value="F:thiamine pyrophosphate binding"/>
    <property type="evidence" value="ECO:0007669"/>
    <property type="project" value="InterPro"/>
</dbReference>
<dbReference type="PANTHER" id="PTHR48084:SF4">
    <property type="entry name" value="2-OXOGLUTARATE OXIDOREDUCTASE SUBUNIT KORB"/>
    <property type="match status" value="1"/>
</dbReference>
<dbReference type="InterPro" id="IPR029061">
    <property type="entry name" value="THDP-binding"/>
</dbReference>
<dbReference type="PANTHER" id="PTHR48084">
    <property type="entry name" value="2-OXOGLUTARATE OXIDOREDUCTASE SUBUNIT KORB-RELATED"/>
    <property type="match status" value="1"/>
</dbReference>
<evidence type="ECO:0000256" key="5">
    <source>
        <dbReference type="ARBA" id="ARBA00022842"/>
    </source>
</evidence>
<dbReference type="InterPro" id="IPR051457">
    <property type="entry name" value="2-oxoacid:Fd_oxidoreductase"/>
</dbReference>
<comment type="cofactor">
    <cofactor evidence="1">
        <name>Mg(2+)</name>
        <dbReference type="ChEBI" id="CHEBI:18420"/>
    </cofactor>
</comment>
<reference evidence="12 13" key="1">
    <citation type="submission" date="2016-02" db="EMBL/GenBank/DDBJ databases">
        <title>Anaerosporomusa subterraneum gen. nov., sp. nov., a spore-forming obligate anaerobe isolated from saprolite.</title>
        <authorList>
            <person name="Choi J.K."/>
            <person name="Shah M."/>
            <person name="Yee N."/>
        </authorList>
    </citation>
    <scope>NUCLEOTIDE SEQUENCE [LARGE SCALE GENOMIC DNA]</scope>
    <source>
        <strain evidence="12 13">RU4</strain>
    </source>
</reference>
<evidence type="ECO:0000313" key="13">
    <source>
        <dbReference type="Proteomes" id="UP000076268"/>
    </source>
</evidence>
<dbReference type="AlphaFoldDB" id="A0A154BTU5"/>
<evidence type="ECO:0000256" key="8">
    <source>
        <dbReference type="ARBA" id="ARBA00023014"/>
    </source>
</evidence>
<evidence type="ECO:0000256" key="4">
    <source>
        <dbReference type="ARBA" id="ARBA00022723"/>
    </source>
</evidence>
<comment type="cofactor">
    <cofactor evidence="2">
        <name>thiamine diphosphate</name>
        <dbReference type="ChEBI" id="CHEBI:58937"/>
    </cofactor>
</comment>
<dbReference type="STRING" id="1794912.AXX12_04275"/>
<dbReference type="InterPro" id="IPR032686">
    <property type="entry name" value="PFO_beta_C"/>
</dbReference>
<sequence>MAGQQDFDNNVKPNWCPGCGDYAVLNSLRRAVANVGIEPHNLAVVSGIGCSGRFSGYMYAYGFHSIHGRSLPVAQGIKLANRDLTVVACGGDGDGYAIGIGHTIHAIRRNLDITYIVMDNHIYGLTKGQTSPRSDLGFKTKTSPTGSIETPVSVIAMALAAGATFVAQGYSRDLDELTALIEQGIQHNGFSLINIFSPCVTFNKVNTYEWFSDQLIGVKSIEGYDSGSRAIAMENIIAHDGLLTGLLYQDKSKASYQDLLHGYDKKPLSHTDLKLSQEDFERLTAEFY</sequence>
<dbReference type="InterPro" id="IPR011766">
    <property type="entry name" value="TPP_enzyme_TPP-bd"/>
</dbReference>
<dbReference type="EMBL" id="LSGP01000013">
    <property type="protein sequence ID" value="KYZ77352.1"/>
    <property type="molecule type" value="Genomic_DNA"/>
</dbReference>
<keyword evidence="4" id="KW-0479">Metal-binding</keyword>
<dbReference type="NCBIfam" id="TIGR02177">
    <property type="entry name" value="PorB_KorB"/>
    <property type="match status" value="1"/>
</dbReference>
<comment type="caution">
    <text evidence="12">The sequence shown here is derived from an EMBL/GenBank/DDBJ whole genome shotgun (WGS) entry which is preliminary data.</text>
</comment>
<keyword evidence="5" id="KW-0460">Magnesium</keyword>
<keyword evidence="9" id="KW-0786">Thiamine pyrophosphate</keyword>
<dbReference type="SUPFAM" id="SSF52518">
    <property type="entry name" value="Thiamin diphosphate-binding fold (THDP-binding)"/>
    <property type="match status" value="1"/>
</dbReference>
<evidence type="ECO:0000256" key="2">
    <source>
        <dbReference type="ARBA" id="ARBA00001964"/>
    </source>
</evidence>
<protein>
    <submittedName>
        <fullName evidence="12">2-oxoacid ferredoxin oxidoreductase</fullName>
    </submittedName>
</protein>
<dbReference type="Pfam" id="PF02775">
    <property type="entry name" value="TPP_enzyme_C"/>
    <property type="match status" value="1"/>
</dbReference>
<dbReference type="GO" id="GO:0045333">
    <property type="term" value="P:cellular respiration"/>
    <property type="evidence" value="ECO:0007669"/>
    <property type="project" value="UniProtKB-ARBA"/>
</dbReference>
<evidence type="ECO:0000313" key="12">
    <source>
        <dbReference type="EMBL" id="KYZ77352.1"/>
    </source>
</evidence>
<dbReference type="Pfam" id="PF12367">
    <property type="entry name" value="PFO_beta_C"/>
    <property type="match status" value="1"/>
</dbReference>
<accession>A0A154BTU5</accession>
<evidence type="ECO:0000256" key="3">
    <source>
        <dbReference type="ARBA" id="ARBA00001966"/>
    </source>
</evidence>
<dbReference type="InterPro" id="IPR011896">
    <property type="entry name" value="OFOB"/>
</dbReference>
<proteinExistence type="predicted"/>
<dbReference type="CDD" id="cd03375">
    <property type="entry name" value="TPP_OGFOR"/>
    <property type="match status" value="1"/>
</dbReference>
<keyword evidence="13" id="KW-1185">Reference proteome</keyword>
<organism evidence="12 13">
    <name type="scientific">Anaerosporomusa subterranea</name>
    <dbReference type="NCBI Taxonomy" id="1794912"/>
    <lineage>
        <taxon>Bacteria</taxon>
        <taxon>Bacillati</taxon>
        <taxon>Bacillota</taxon>
        <taxon>Negativicutes</taxon>
        <taxon>Acetonemataceae</taxon>
        <taxon>Anaerosporomusa</taxon>
    </lineage>
</organism>
<keyword evidence="8" id="KW-0411">Iron-sulfur</keyword>
<feature type="domain" description="Pyruvate ferredoxin oxidoreductase beta subunit C-terminal" evidence="11">
    <location>
        <begin position="199"/>
        <end position="264"/>
    </location>
</feature>
<dbReference type="GO" id="GO:0046872">
    <property type="term" value="F:metal ion binding"/>
    <property type="evidence" value="ECO:0007669"/>
    <property type="project" value="UniProtKB-KW"/>
</dbReference>
<evidence type="ECO:0000259" key="11">
    <source>
        <dbReference type="Pfam" id="PF12367"/>
    </source>
</evidence>
<evidence type="ECO:0000256" key="1">
    <source>
        <dbReference type="ARBA" id="ARBA00001946"/>
    </source>
</evidence>
<dbReference type="GO" id="GO:0016625">
    <property type="term" value="F:oxidoreductase activity, acting on the aldehyde or oxo group of donors, iron-sulfur protein as acceptor"/>
    <property type="evidence" value="ECO:0007669"/>
    <property type="project" value="UniProtKB-ARBA"/>
</dbReference>
<evidence type="ECO:0000256" key="9">
    <source>
        <dbReference type="ARBA" id="ARBA00023052"/>
    </source>
</evidence>
<keyword evidence="6" id="KW-0560">Oxidoreductase</keyword>
<feature type="domain" description="Thiamine pyrophosphate enzyme TPP-binding" evidence="10">
    <location>
        <begin position="49"/>
        <end position="195"/>
    </location>
</feature>
<dbReference type="Proteomes" id="UP000076268">
    <property type="component" value="Unassembled WGS sequence"/>
</dbReference>
<name>A0A154BTU5_ANASB</name>
<dbReference type="Gene3D" id="3.40.50.970">
    <property type="match status" value="1"/>
</dbReference>
<comment type="cofactor">
    <cofactor evidence="3">
        <name>[4Fe-4S] cluster</name>
        <dbReference type="ChEBI" id="CHEBI:49883"/>
    </cofactor>
</comment>
<evidence type="ECO:0000259" key="10">
    <source>
        <dbReference type="Pfam" id="PF02775"/>
    </source>
</evidence>
<keyword evidence="7" id="KW-0408">Iron</keyword>
<dbReference type="RefSeq" id="WP_066239530.1">
    <property type="nucleotide sequence ID" value="NZ_LSGP01000013.1"/>
</dbReference>
<evidence type="ECO:0000256" key="6">
    <source>
        <dbReference type="ARBA" id="ARBA00023002"/>
    </source>
</evidence>
<gene>
    <name evidence="12" type="ORF">AXX12_04275</name>
</gene>
<dbReference type="GO" id="GO:0051536">
    <property type="term" value="F:iron-sulfur cluster binding"/>
    <property type="evidence" value="ECO:0007669"/>
    <property type="project" value="UniProtKB-KW"/>
</dbReference>
<evidence type="ECO:0000256" key="7">
    <source>
        <dbReference type="ARBA" id="ARBA00023004"/>
    </source>
</evidence>
<dbReference type="OrthoDB" id="9775140at2"/>